<evidence type="ECO:0000313" key="3">
    <source>
        <dbReference type="Proteomes" id="UP000242881"/>
    </source>
</evidence>
<dbReference type="InterPro" id="IPR001279">
    <property type="entry name" value="Metallo-B-lactamas"/>
</dbReference>
<dbReference type="SUPFAM" id="SSF56281">
    <property type="entry name" value="Metallo-hydrolase/oxidoreductase"/>
    <property type="match status" value="1"/>
</dbReference>
<accession>A0A2J6WH50</accession>
<comment type="caution">
    <text evidence="2">The sequence shown here is derived from an EMBL/GenBank/DDBJ whole genome shotgun (WGS) entry which is preliminary data.</text>
</comment>
<dbReference type="PANTHER" id="PTHR47619:SF1">
    <property type="entry name" value="EXODEOXYRIBONUCLEASE WALJ"/>
    <property type="match status" value="1"/>
</dbReference>
<proteinExistence type="predicted"/>
<sequence length="251" mass="29308">MLEIDVLASGSSGNCYMITDDRSAVFVDVGVNKKNLHCYQNKLQNKKVSLFLSHEHVDHIKGLKYFQSIFDGDIFCGFDTAKYLYKLGYDTDNIKIIEPDHLFVFNGWQVYPFRLSHDSADIFGFKFNFDNFLISFVTDTGEVSRNISEIITGSDILFLEANYEEEMLVNGKYPQHLKKRILSKKGHLSNKDAIKTLHEIYDSRLKKILFSHISEENNSYELMEKYCKYCEKTFKVEATYLRQKTHYSFKV</sequence>
<name>A0A2J6WH50_9BACT</name>
<evidence type="ECO:0000313" key="2">
    <source>
        <dbReference type="EMBL" id="PMP69708.1"/>
    </source>
</evidence>
<dbReference type="PANTHER" id="PTHR47619">
    <property type="entry name" value="METALLO-HYDROLASE YYCJ-RELATED"/>
    <property type="match status" value="1"/>
</dbReference>
<dbReference type="AlphaFoldDB" id="A0A2J6WH50"/>
<dbReference type="Proteomes" id="UP000242881">
    <property type="component" value="Unassembled WGS sequence"/>
</dbReference>
<dbReference type="EMBL" id="PNIN01000064">
    <property type="protein sequence ID" value="PMP69708.1"/>
    <property type="molecule type" value="Genomic_DNA"/>
</dbReference>
<evidence type="ECO:0000259" key="1">
    <source>
        <dbReference type="Pfam" id="PF12706"/>
    </source>
</evidence>
<dbReference type="Gene3D" id="3.60.15.10">
    <property type="entry name" value="Ribonuclease Z/Hydroxyacylglutathione hydrolase-like"/>
    <property type="match status" value="1"/>
</dbReference>
<dbReference type="RefSeq" id="WP_424604568.1">
    <property type="nucleotide sequence ID" value="NZ_JBNAVA010000001.1"/>
</dbReference>
<organism evidence="2 3">
    <name type="scientific">Calditerrivibrio nitroreducens</name>
    <dbReference type="NCBI Taxonomy" id="477976"/>
    <lineage>
        <taxon>Bacteria</taxon>
        <taxon>Pseudomonadati</taxon>
        <taxon>Deferribacterota</taxon>
        <taxon>Deferribacteres</taxon>
        <taxon>Deferribacterales</taxon>
        <taxon>Calditerrivibrionaceae</taxon>
    </lineage>
</organism>
<reference evidence="2 3" key="1">
    <citation type="submission" date="2018-01" db="EMBL/GenBank/DDBJ databases">
        <title>Metagenomic assembled genomes from two thermal pools in the Uzon Caldera, Kamchatka, Russia.</title>
        <authorList>
            <person name="Wilkins L."/>
            <person name="Ettinger C."/>
        </authorList>
    </citation>
    <scope>NUCLEOTIDE SEQUENCE [LARGE SCALE GENOMIC DNA]</scope>
    <source>
        <strain evidence="2">ZAV-05</strain>
    </source>
</reference>
<feature type="domain" description="Metallo-beta-lactamase" evidence="1">
    <location>
        <begin position="50"/>
        <end position="205"/>
    </location>
</feature>
<dbReference type="Pfam" id="PF12706">
    <property type="entry name" value="Lactamase_B_2"/>
    <property type="match status" value="1"/>
</dbReference>
<protein>
    <recommendedName>
        <fullName evidence="1">Metallo-beta-lactamase domain-containing protein</fullName>
    </recommendedName>
</protein>
<dbReference type="InterPro" id="IPR036866">
    <property type="entry name" value="RibonucZ/Hydroxyglut_hydro"/>
</dbReference>
<dbReference type="InterPro" id="IPR052533">
    <property type="entry name" value="WalJ/YycJ-like"/>
</dbReference>
<gene>
    <name evidence="2" type="ORF">C0187_06425</name>
</gene>